<dbReference type="Pfam" id="PF13490">
    <property type="entry name" value="zf-HC2"/>
    <property type="match status" value="1"/>
</dbReference>
<sequence>MKPLKSCCSAEYEEYIHEYLDGEISQDHERKLKEHLQRCEDCQQFFHEMKKSIALVQSTSHIQAPADFTSKVMASLPKEKKKVGAQRWLRHHPLLTAASLFFVLMIGSLFSSWNQNDEFSFTKQPDLIVQDHTVIVPKGKVIDGNITVKNGDVKVEGQVNGDITVINGSQYMASAGSVTGEIKEIDAAFEWLWYQIKKGFKETLDWFEEQPEGI</sequence>
<comment type="caution">
    <text evidence="5">The sequence shown here is derived from an EMBL/GenBank/DDBJ whole genome shotgun (WGS) entry which is preliminary data.</text>
</comment>
<evidence type="ECO:0000313" key="5">
    <source>
        <dbReference type="EMBL" id="RIW27614.1"/>
    </source>
</evidence>
<feature type="domain" description="Putative zinc-finger" evidence="4">
    <location>
        <begin position="10"/>
        <end position="43"/>
    </location>
</feature>
<dbReference type="InterPro" id="IPR027383">
    <property type="entry name" value="Znf_put"/>
</dbReference>
<dbReference type="InterPro" id="IPR041916">
    <property type="entry name" value="Anti_sigma_zinc_sf"/>
</dbReference>
<comment type="similarity">
    <text evidence="1">Belongs to the zinc-associated anti-sigma factor (ZAS) superfamily. Anti-sigma-W factor family.</text>
</comment>
<dbReference type="AlphaFoldDB" id="A0A3A1QMS3"/>
<accession>A0A3A1QMS3</accession>
<keyword evidence="3" id="KW-0812">Transmembrane</keyword>
<evidence type="ECO:0000259" key="4">
    <source>
        <dbReference type="Pfam" id="PF13490"/>
    </source>
</evidence>
<proteinExistence type="inferred from homology"/>
<evidence type="ECO:0000256" key="3">
    <source>
        <dbReference type="SAM" id="Phobius"/>
    </source>
</evidence>
<dbReference type="RefSeq" id="WP_119549616.1">
    <property type="nucleotide sequence ID" value="NZ_QXIR01000053.1"/>
</dbReference>
<dbReference type="Proteomes" id="UP000265801">
    <property type="component" value="Unassembled WGS sequence"/>
</dbReference>
<keyword evidence="6" id="KW-1185">Reference proteome</keyword>
<feature type="transmembrane region" description="Helical" evidence="3">
    <location>
        <begin position="94"/>
        <end position="113"/>
    </location>
</feature>
<name>A0A3A1QMS3_9BACI</name>
<dbReference type="EMBL" id="QXIR01000053">
    <property type="protein sequence ID" value="RIW27614.1"/>
    <property type="molecule type" value="Genomic_DNA"/>
</dbReference>
<dbReference type="Gene3D" id="1.10.10.1320">
    <property type="entry name" value="Anti-sigma factor, zinc-finger domain"/>
    <property type="match status" value="1"/>
</dbReference>
<evidence type="ECO:0000256" key="2">
    <source>
        <dbReference type="ARBA" id="ARBA00024438"/>
    </source>
</evidence>
<keyword evidence="3" id="KW-0472">Membrane</keyword>
<protein>
    <recommendedName>
        <fullName evidence="2">Anti-sigma-W factor RsiW</fullName>
    </recommendedName>
</protein>
<keyword evidence="3" id="KW-1133">Transmembrane helix</keyword>
<reference evidence="5 6" key="1">
    <citation type="submission" date="2018-09" db="EMBL/GenBank/DDBJ databases">
        <title>Bacillus saliacetes sp. nov., isolated from Thai shrimp paste (Ka-pi).</title>
        <authorList>
            <person name="Daroonpunt R."/>
            <person name="Tanasupawat S."/>
            <person name="Yiamsombut S."/>
        </authorList>
    </citation>
    <scope>NUCLEOTIDE SEQUENCE [LARGE SCALE GENOMIC DNA]</scope>
    <source>
        <strain evidence="5 6">SKP7-4</strain>
    </source>
</reference>
<evidence type="ECO:0000313" key="6">
    <source>
        <dbReference type="Proteomes" id="UP000265801"/>
    </source>
</evidence>
<organism evidence="5 6">
    <name type="scientific">Bacillus salacetis</name>
    <dbReference type="NCBI Taxonomy" id="2315464"/>
    <lineage>
        <taxon>Bacteria</taxon>
        <taxon>Bacillati</taxon>
        <taxon>Bacillota</taxon>
        <taxon>Bacilli</taxon>
        <taxon>Bacillales</taxon>
        <taxon>Bacillaceae</taxon>
        <taxon>Bacillus</taxon>
    </lineage>
</organism>
<dbReference type="OrthoDB" id="9782842at2"/>
<gene>
    <name evidence="5" type="ORF">D3H55_22765</name>
</gene>
<evidence type="ECO:0000256" key="1">
    <source>
        <dbReference type="ARBA" id="ARBA00024353"/>
    </source>
</evidence>